<dbReference type="OrthoDB" id="610638at2759"/>
<dbReference type="InterPro" id="IPR023213">
    <property type="entry name" value="CAT-like_dom_sf"/>
</dbReference>
<dbReference type="Proteomes" id="UP000623129">
    <property type="component" value="Unassembled WGS sequence"/>
</dbReference>
<keyword evidence="3" id="KW-0012">Acyltransferase</keyword>
<dbReference type="PANTHER" id="PTHR31642">
    <property type="entry name" value="TRICHOTHECENE 3-O-ACETYLTRANSFERASE"/>
    <property type="match status" value="1"/>
</dbReference>
<name>A0A833VRS3_9POAL</name>
<evidence type="ECO:0000256" key="1">
    <source>
        <dbReference type="ARBA" id="ARBA00009861"/>
    </source>
</evidence>
<protein>
    <submittedName>
        <fullName evidence="4">Shikimate O-hydroxycinnamoyltransferase-like protein</fullName>
    </submittedName>
</protein>
<evidence type="ECO:0000256" key="3">
    <source>
        <dbReference type="ARBA" id="ARBA00023315"/>
    </source>
</evidence>
<dbReference type="Gene3D" id="3.30.559.10">
    <property type="entry name" value="Chloramphenicol acetyltransferase-like domain"/>
    <property type="match status" value="2"/>
</dbReference>
<reference evidence="4" key="1">
    <citation type="submission" date="2020-01" db="EMBL/GenBank/DDBJ databases">
        <title>Genome sequence of Kobresia littledalei, the first chromosome-level genome in the family Cyperaceae.</title>
        <authorList>
            <person name="Qu G."/>
        </authorList>
    </citation>
    <scope>NUCLEOTIDE SEQUENCE</scope>
    <source>
        <strain evidence="4">C.B.Clarke</strain>
        <tissue evidence="4">Leaf</tissue>
    </source>
</reference>
<organism evidence="4 5">
    <name type="scientific">Carex littledalei</name>
    <dbReference type="NCBI Taxonomy" id="544730"/>
    <lineage>
        <taxon>Eukaryota</taxon>
        <taxon>Viridiplantae</taxon>
        <taxon>Streptophyta</taxon>
        <taxon>Embryophyta</taxon>
        <taxon>Tracheophyta</taxon>
        <taxon>Spermatophyta</taxon>
        <taxon>Magnoliopsida</taxon>
        <taxon>Liliopsida</taxon>
        <taxon>Poales</taxon>
        <taxon>Cyperaceae</taxon>
        <taxon>Cyperoideae</taxon>
        <taxon>Cariceae</taxon>
        <taxon>Carex</taxon>
        <taxon>Carex subgen. Euthyceras</taxon>
    </lineage>
</organism>
<keyword evidence="2 4" id="KW-0808">Transferase</keyword>
<dbReference type="PANTHER" id="PTHR31642:SF138">
    <property type="entry name" value="PUTRESCINE HYDROXYCINNAMOYLTRANSFERASE 1"/>
    <property type="match status" value="1"/>
</dbReference>
<dbReference type="AlphaFoldDB" id="A0A833VRS3"/>
<evidence type="ECO:0000313" key="4">
    <source>
        <dbReference type="EMBL" id="KAF3339135.1"/>
    </source>
</evidence>
<dbReference type="InterPro" id="IPR050317">
    <property type="entry name" value="Plant_Fungal_Acyltransferase"/>
</dbReference>
<accession>A0A833VRS3</accession>
<dbReference type="EMBL" id="SWLB01000004">
    <property type="protein sequence ID" value="KAF3339135.1"/>
    <property type="molecule type" value="Genomic_DNA"/>
</dbReference>
<keyword evidence="5" id="KW-1185">Reference proteome</keyword>
<evidence type="ECO:0000256" key="2">
    <source>
        <dbReference type="ARBA" id="ARBA00022679"/>
    </source>
</evidence>
<proteinExistence type="inferred from homology"/>
<comment type="similarity">
    <text evidence="1">Belongs to the plant acyltransferase family.</text>
</comment>
<dbReference type="Pfam" id="PF02458">
    <property type="entry name" value="Transferase"/>
    <property type="match status" value="1"/>
</dbReference>
<evidence type="ECO:0000313" key="5">
    <source>
        <dbReference type="Proteomes" id="UP000623129"/>
    </source>
</evidence>
<dbReference type="GO" id="GO:0016747">
    <property type="term" value="F:acyltransferase activity, transferring groups other than amino-acyl groups"/>
    <property type="evidence" value="ECO:0007669"/>
    <property type="project" value="TreeGrafter"/>
</dbReference>
<sequence>MVELLESTFVVPSEETPRETLVLSNLDLVAIHKHNCSIYLYKNTEGTKDFMCAEVLKSALAKALVLLYPLTGRHVVGQDGRDQIDCNAKGILFQVAQLDRTSDSIEFEPMSRELRELFIPKEELSSSLIQMLQVTYLKCGSVVLGSSNNHIIIDGRSASYLYQTWSRIAREDLKSIVPPSFDNTPIRPRSPPKISFDFPEYTTKPQIKRDDLNSCVLSLLRVSKEQISDLKNRCCQGGNATSVSTFSAVSALIWKCYCIAKGLTPDSKSRFILTADVRSRLNPPLKAYFGNAMMRISAASEVSNITSNPIGDVAKTVKAIANGLTDEYIRSFIDYVEVNWNKKLYLRETSESDIRIRTILGMQFSDVDFGWGAPQLLSWERYTENRVIYLMNDTSNDGGVKVVPALDSTTMEKFKKVFYEELLFCQHETQ</sequence>
<gene>
    <name evidence="4" type="ORF">FCM35_KLT16606</name>
</gene>
<comment type="caution">
    <text evidence="4">The sequence shown here is derived from an EMBL/GenBank/DDBJ whole genome shotgun (WGS) entry which is preliminary data.</text>
</comment>